<keyword evidence="2" id="KW-0805">Transcription regulation</keyword>
<dbReference type="SMART" id="SM00895">
    <property type="entry name" value="FCD"/>
    <property type="match status" value="1"/>
</dbReference>
<comment type="function">
    <text evidence="5">Transcriptional repressor for the pyruvate dehydrogenase complex genes aceEF and lpd.</text>
</comment>
<evidence type="ECO:0000313" key="9">
    <source>
        <dbReference type="Proteomes" id="UP000197215"/>
    </source>
</evidence>
<evidence type="ECO:0000256" key="1">
    <source>
        <dbReference type="ARBA" id="ARBA00022491"/>
    </source>
</evidence>
<dbReference type="PANTHER" id="PTHR43537:SF34">
    <property type="entry name" value="PYRUVATE DEHYDROGENASE COMPLEX REPRESSOR"/>
    <property type="match status" value="1"/>
</dbReference>
<keyword evidence="9" id="KW-1185">Reference proteome</keyword>
<dbReference type="PRINTS" id="PR00035">
    <property type="entry name" value="HTHGNTR"/>
</dbReference>
<evidence type="ECO:0000256" key="5">
    <source>
        <dbReference type="ARBA" id="ARBA00037357"/>
    </source>
</evidence>
<keyword evidence="1" id="KW-0678">Repressor</keyword>
<accession>A0A212THK9</accession>
<dbReference type="SUPFAM" id="SSF46785">
    <property type="entry name" value="Winged helix' DNA-binding domain"/>
    <property type="match status" value="1"/>
</dbReference>
<feature type="domain" description="HTH gntR-type" evidence="7">
    <location>
        <begin position="9"/>
        <end position="77"/>
    </location>
</feature>
<dbReference type="SUPFAM" id="SSF48008">
    <property type="entry name" value="GntR ligand-binding domain-like"/>
    <property type="match status" value="1"/>
</dbReference>
<gene>
    <name evidence="8" type="ORF">SAMN06295916_1270</name>
</gene>
<dbReference type="OrthoDB" id="5450856at2"/>
<dbReference type="InterPro" id="IPR000524">
    <property type="entry name" value="Tscrpt_reg_HTH_GntR"/>
</dbReference>
<dbReference type="EMBL" id="FYEX01000001">
    <property type="protein sequence ID" value="SNC65311.1"/>
    <property type="molecule type" value="Genomic_DNA"/>
</dbReference>
<dbReference type="CDD" id="cd07377">
    <property type="entry name" value="WHTH_GntR"/>
    <property type="match status" value="1"/>
</dbReference>
<name>A0A212THK9_9BURK</name>
<proteinExistence type="predicted"/>
<dbReference type="RefSeq" id="WP_088813132.1">
    <property type="nucleotide sequence ID" value="NZ_FYEX01000001.1"/>
</dbReference>
<evidence type="ECO:0000313" key="8">
    <source>
        <dbReference type="EMBL" id="SNC65311.1"/>
    </source>
</evidence>
<organism evidence="8 9">
    <name type="scientific">Polynucleobacter victoriensis</name>
    <dbReference type="NCBI Taxonomy" id="2049319"/>
    <lineage>
        <taxon>Bacteria</taxon>
        <taxon>Pseudomonadati</taxon>
        <taxon>Pseudomonadota</taxon>
        <taxon>Betaproteobacteria</taxon>
        <taxon>Burkholderiales</taxon>
        <taxon>Burkholderiaceae</taxon>
        <taxon>Polynucleobacter</taxon>
    </lineage>
</organism>
<dbReference type="Gene3D" id="1.20.120.530">
    <property type="entry name" value="GntR ligand-binding domain-like"/>
    <property type="match status" value="1"/>
</dbReference>
<evidence type="ECO:0000256" key="3">
    <source>
        <dbReference type="ARBA" id="ARBA00023125"/>
    </source>
</evidence>
<keyword evidence="4" id="KW-0804">Transcription</keyword>
<dbReference type="Proteomes" id="UP000197215">
    <property type="component" value="Unassembled WGS sequence"/>
</dbReference>
<dbReference type="InterPro" id="IPR011711">
    <property type="entry name" value="GntR_C"/>
</dbReference>
<dbReference type="Gene3D" id="1.10.10.10">
    <property type="entry name" value="Winged helix-like DNA-binding domain superfamily/Winged helix DNA-binding domain"/>
    <property type="match status" value="1"/>
</dbReference>
<keyword evidence="3" id="KW-0238">DNA-binding</keyword>
<dbReference type="GO" id="GO:0003700">
    <property type="term" value="F:DNA-binding transcription factor activity"/>
    <property type="evidence" value="ECO:0007669"/>
    <property type="project" value="InterPro"/>
</dbReference>
<evidence type="ECO:0000256" key="6">
    <source>
        <dbReference type="ARBA" id="ARBA00039592"/>
    </source>
</evidence>
<dbReference type="AlphaFoldDB" id="A0A212THK9"/>
<sequence>MNQLFRHKERISDRVISEIEVQILEGSLKPGDQLPSERELAMEMGVSRPTIREAINTLCTKGLLQTRHGGGTVVTDKLDSSFSDSWQEMLYRHPNIQSDILDFRDMLESQAACLAAERATEADLENLEKAFIKVSKAYADGELLEMVTADVGFHQAIAEASHNVLIGHLSATLLKLINSHVTKNLKYLNNRPKDKMRLEAQHLGIWNAIKNRQPQKALEISREHIEYVKVSMAASAKEFERMQSAIRRKG</sequence>
<dbReference type="SMART" id="SM00345">
    <property type="entry name" value="HTH_GNTR"/>
    <property type="match status" value="1"/>
</dbReference>
<dbReference type="Pfam" id="PF07729">
    <property type="entry name" value="FCD"/>
    <property type="match status" value="1"/>
</dbReference>
<dbReference type="PROSITE" id="PS50949">
    <property type="entry name" value="HTH_GNTR"/>
    <property type="match status" value="1"/>
</dbReference>
<dbReference type="PANTHER" id="PTHR43537">
    <property type="entry name" value="TRANSCRIPTIONAL REGULATOR, GNTR FAMILY"/>
    <property type="match status" value="1"/>
</dbReference>
<protein>
    <recommendedName>
        <fullName evidence="6">Pyruvate dehydrogenase complex repressor</fullName>
    </recommendedName>
</protein>
<dbReference type="InterPro" id="IPR036390">
    <property type="entry name" value="WH_DNA-bd_sf"/>
</dbReference>
<evidence type="ECO:0000256" key="2">
    <source>
        <dbReference type="ARBA" id="ARBA00023015"/>
    </source>
</evidence>
<reference evidence="8 9" key="1">
    <citation type="submission" date="2017-06" db="EMBL/GenBank/DDBJ databases">
        <authorList>
            <person name="Kim H.J."/>
            <person name="Triplett B.A."/>
        </authorList>
    </citation>
    <scope>NUCLEOTIDE SEQUENCE [LARGE SCALE GENOMIC DNA]</scope>
    <source>
        <strain evidence="8 9">MWH-VicM1</strain>
    </source>
</reference>
<evidence type="ECO:0000259" key="7">
    <source>
        <dbReference type="PROSITE" id="PS50949"/>
    </source>
</evidence>
<dbReference type="Pfam" id="PF00392">
    <property type="entry name" value="GntR"/>
    <property type="match status" value="1"/>
</dbReference>
<dbReference type="GO" id="GO:0003677">
    <property type="term" value="F:DNA binding"/>
    <property type="evidence" value="ECO:0007669"/>
    <property type="project" value="UniProtKB-KW"/>
</dbReference>
<evidence type="ECO:0000256" key="4">
    <source>
        <dbReference type="ARBA" id="ARBA00023163"/>
    </source>
</evidence>
<keyword evidence="8" id="KW-0670">Pyruvate</keyword>
<dbReference type="InterPro" id="IPR008920">
    <property type="entry name" value="TF_FadR/GntR_C"/>
</dbReference>
<dbReference type="InterPro" id="IPR036388">
    <property type="entry name" value="WH-like_DNA-bd_sf"/>
</dbReference>